<reference evidence="5" key="1">
    <citation type="submission" date="2016-07" db="EMBL/GenBank/DDBJ databases">
        <authorList>
            <person name="Florea S."/>
            <person name="Webb J.S."/>
            <person name="Jaromczyk J."/>
            <person name="Schardl C.L."/>
        </authorList>
    </citation>
    <scope>NUCLEOTIDE SEQUENCE [LARGE SCALE GENOMIC DNA]</scope>
    <source>
        <strain evidence="5">MV-1</strain>
    </source>
</reference>
<dbReference type="PANTHER" id="PTHR43877">
    <property type="entry name" value="AMINOALKYLPHOSPHONATE N-ACETYLTRANSFERASE-RELATED-RELATED"/>
    <property type="match status" value="1"/>
</dbReference>
<gene>
    <name evidence="4" type="ORF">BEN30_16725</name>
</gene>
<protein>
    <recommendedName>
        <fullName evidence="3">N-acetyltransferase domain-containing protein</fullName>
    </recommendedName>
</protein>
<accession>A0A1E5Q4K1</accession>
<comment type="caution">
    <text evidence="4">The sequence shown here is derived from an EMBL/GenBank/DDBJ whole genome shotgun (WGS) entry which is preliminary data.</text>
</comment>
<keyword evidence="5" id="KW-1185">Reference proteome</keyword>
<proteinExistence type="predicted"/>
<dbReference type="Pfam" id="PF00583">
    <property type="entry name" value="Acetyltransf_1"/>
    <property type="match status" value="1"/>
</dbReference>
<dbReference type="PROSITE" id="PS51186">
    <property type="entry name" value="GNAT"/>
    <property type="match status" value="1"/>
</dbReference>
<evidence type="ECO:0000259" key="3">
    <source>
        <dbReference type="PROSITE" id="PS51186"/>
    </source>
</evidence>
<dbReference type="GO" id="GO:0016747">
    <property type="term" value="F:acyltransferase activity, transferring groups other than amino-acyl groups"/>
    <property type="evidence" value="ECO:0007669"/>
    <property type="project" value="InterPro"/>
</dbReference>
<dbReference type="CDD" id="cd04301">
    <property type="entry name" value="NAT_SF"/>
    <property type="match status" value="1"/>
</dbReference>
<dbReference type="AlphaFoldDB" id="A0A1E5Q4K1"/>
<dbReference type="InterPro" id="IPR050832">
    <property type="entry name" value="Bact_Acetyltransf"/>
</dbReference>
<dbReference type="Gene3D" id="3.40.630.30">
    <property type="match status" value="1"/>
</dbReference>
<evidence type="ECO:0000313" key="5">
    <source>
        <dbReference type="Proteomes" id="UP000095347"/>
    </source>
</evidence>
<feature type="domain" description="N-acetyltransferase" evidence="3">
    <location>
        <begin position="6"/>
        <end position="160"/>
    </location>
</feature>
<dbReference type="EMBL" id="MCGG01000072">
    <property type="protein sequence ID" value="OEJ64347.1"/>
    <property type="molecule type" value="Genomic_DNA"/>
</dbReference>
<dbReference type="InterPro" id="IPR000182">
    <property type="entry name" value="GNAT_dom"/>
</dbReference>
<organism evidence="4 5">
    <name type="scientific">Magnetovibrio blakemorei</name>
    <dbReference type="NCBI Taxonomy" id="28181"/>
    <lineage>
        <taxon>Bacteria</taxon>
        <taxon>Pseudomonadati</taxon>
        <taxon>Pseudomonadota</taxon>
        <taxon>Alphaproteobacteria</taxon>
        <taxon>Rhodospirillales</taxon>
        <taxon>Magnetovibrionaceae</taxon>
        <taxon>Magnetovibrio</taxon>
    </lineage>
</organism>
<evidence type="ECO:0000256" key="1">
    <source>
        <dbReference type="ARBA" id="ARBA00022679"/>
    </source>
</evidence>
<dbReference type="STRING" id="28181.BEN30_16725"/>
<evidence type="ECO:0000313" key="4">
    <source>
        <dbReference type="EMBL" id="OEJ64347.1"/>
    </source>
</evidence>
<keyword evidence="2" id="KW-0012">Acyltransferase</keyword>
<dbReference type="PANTHER" id="PTHR43877:SF2">
    <property type="entry name" value="AMINOALKYLPHOSPHONATE N-ACETYLTRANSFERASE-RELATED"/>
    <property type="match status" value="1"/>
</dbReference>
<name>A0A1E5Q4K1_9PROT</name>
<dbReference type="Proteomes" id="UP000095347">
    <property type="component" value="Unassembled WGS sequence"/>
</dbReference>
<sequence>MTAPLFALTQVDGTYAEVLAELHAESFDEGWSAASFQATLETPGSFGYIAVRAEDQEPLGFGVFRVCCEEGGGGEGEVLCIATRPSARGTGVAKAIMHTALSEARRVGIETIFLEVAVDNGNAIGLYQTLGFVETGRRPGYYVRENGPRVDALIMAFMLV</sequence>
<dbReference type="SUPFAM" id="SSF55729">
    <property type="entry name" value="Acyl-CoA N-acyltransferases (Nat)"/>
    <property type="match status" value="1"/>
</dbReference>
<dbReference type="InterPro" id="IPR016181">
    <property type="entry name" value="Acyl_CoA_acyltransferase"/>
</dbReference>
<keyword evidence="1" id="KW-0808">Transferase</keyword>
<evidence type="ECO:0000256" key="2">
    <source>
        <dbReference type="ARBA" id="ARBA00023315"/>
    </source>
</evidence>